<evidence type="ECO:0000313" key="1">
    <source>
        <dbReference type="EMBL" id="QJA63985.1"/>
    </source>
</evidence>
<dbReference type="EMBL" id="MT141510">
    <property type="protein sequence ID" value="QJA63985.1"/>
    <property type="molecule type" value="Genomic_DNA"/>
</dbReference>
<dbReference type="AlphaFoldDB" id="A0A6M3J401"/>
<accession>A0A6M3J401</accession>
<organism evidence="1">
    <name type="scientific">viral metagenome</name>
    <dbReference type="NCBI Taxonomy" id="1070528"/>
    <lineage>
        <taxon>unclassified sequences</taxon>
        <taxon>metagenomes</taxon>
        <taxon>organismal metagenomes</taxon>
    </lineage>
</organism>
<name>A0A6M3J401_9ZZZZ</name>
<gene>
    <name evidence="1" type="ORF">MM415B00562_0019</name>
</gene>
<proteinExistence type="predicted"/>
<reference evidence="1" key="1">
    <citation type="submission" date="2020-03" db="EMBL/GenBank/DDBJ databases">
        <title>The deep terrestrial virosphere.</title>
        <authorList>
            <person name="Holmfeldt K."/>
            <person name="Nilsson E."/>
            <person name="Simone D."/>
            <person name="Lopez-Fernandez M."/>
            <person name="Wu X."/>
            <person name="de Brujin I."/>
            <person name="Lundin D."/>
            <person name="Andersson A."/>
            <person name="Bertilsson S."/>
            <person name="Dopson M."/>
        </authorList>
    </citation>
    <scope>NUCLEOTIDE SEQUENCE</scope>
    <source>
        <strain evidence="1">MM415B00562</strain>
    </source>
</reference>
<sequence length="116" mass="13410">MKEVAEQLRKAFPHGHPDFIPMTLEEMKLHSEKNFKYTFRGNPLGNFKRVAEIMKMYPNIDWAQPACVALVYSLKQLDAAFWMLNSGHDTKSIEGIDTCLEDVSVYAKLTRLCRKD</sequence>
<protein>
    <submittedName>
        <fullName evidence="1">Uncharacterized protein</fullName>
    </submittedName>
</protein>